<sequence>MSVFTEALAKLGSPRQDKKEKSDIMFGLMEAISALTRCTEDQHKVRTSLDGSAEKVLNRGRIVCITSLKSSGDGQQIIRKFRDALAEENKIAAASDELMPIEECELEIIDLHSLSTLPSCTTVQVQAFDGLLCEIGSYKVGKTLAGKLLAVVQRHFDLAITTITGIPMKEEQNAGSSANYDVGILHSKKAHDEILCLVRMNGSSELSNSSNASLASSTSSSAAAAGAEKVHNVVLKWCQPRLSISDLLHSTAAFRISAIDVTPGGPPSISEGPGGRVTDYRIKDFGAFMKKCRLAPCQEADSEDDVSPIERAKHQLERMTRNYPMTIGETVLYNLRMCIDPLMDIIYKPTLTEDDKRECRDVIYSMVKMKPTAKPLPVPTMTTVRKGNKRDEQYRQMWSELEALIRSSSDLSPDHEEILECVLSCRKPSPGDAARRSERNSVKQEPMEVEPPVKRVAEPSSTESSNAGDMFSPESPPPCKKPNLDFTGTFGKPTGGGQSLLSMWTNRLNNIHARKHDEFAGRAESFGAIASLYPDLKLETKPNPKNSSGSTQVSGKAS</sequence>
<accession>A0A2G8KHE6</accession>
<keyword evidence="3" id="KW-0963">Cytoplasm</keyword>
<dbReference type="OrthoDB" id="5844105at2759"/>
<dbReference type="GO" id="GO:0051642">
    <property type="term" value="P:centrosome localization"/>
    <property type="evidence" value="ECO:0007669"/>
    <property type="project" value="TreeGrafter"/>
</dbReference>
<evidence type="ECO:0000256" key="2">
    <source>
        <dbReference type="ARBA" id="ARBA00004496"/>
    </source>
</evidence>
<gene>
    <name evidence="10" type="ORF">BSL78_15724</name>
</gene>
<dbReference type="GO" id="GO:0051301">
    <property type="term" value="P:cell division"/>
    <property type="evidence" value="ECO:0007669"/>
    <property type="project" value="UniProtKB-KW"/>
</dbReference>
<feature type="region of interest" description="Disordered" evidence="9">
    <location>
        <begin position="536"/>
        <end position="558"/>
    </location>
</feature>
<name>A0A2G8KHE6_STIJA</name>
<dbReference type="GO" id="GO:0005737">
    <property type="term" value="C:cytoplasm"/>
    <property type="evidence" value="ECO:0007669"/>
    <property type="project" value="UniProtKB-SubCell"/>
</dbReference>
<dbReference type="GO" id="GO:0007346">
    <property type="term" value="P:regulation of mitotic cell cycle"/>
    <property type="evidence" value="ECO:0007669"/>
    <property type="project" value="TreeGrafter"/>
</dbReference>
<organism evidence="10 11">
    <name type="scientific">Stichopus japonicus</name>
    <name type="common">Sea cucumber</name>
    <dbReference type="NCBI Taxonomy" id="307972"/>
    <lineage>
        <taxon>Eukaryota</taxon>
        <taxon>Metazoa</taxon>
        <taxon>Echinodermata</taxon>
        <taxon>Eleutherozoa</taxon>
        <taxon>Echinozoa</taxon>
        <taxon>Holothuroidea</taxon>
        <taxon>Aspidochirotacea</taxon>
        <taxon>Aspidochirotida</taxon>
        <taxon>Stichopodidae</taxon>
        <taxon>Apostichopus</taxon>
    </lineage>
</organism>
<dbReference type="STRING" id="307972.A0A2G8KHE6"/>
<comment type="similarity">
    <text evidence="8">Belongs to the Integrator subunit 13 family.</text>
</comment>
<keyword evidence="11" id="KW-1185">Reference proteome</keyword>
<evidence type="ECO:0000256" key="1">
    <source>
        <dbReference type="ARBA" id="ARBA00004123"/>
    </source>
</evidence>
<evidence type="ECO:0000256" key="8">
    <source>
        <dbReference type="ARBA" id="ARBA00061603"/>
    </source>
</evidence>
<evidence type="ECO:0008006" key="12">
    <source>
        <dbReference type="Google" id="ProtNLM"/>
    </source>
</evidence>
<evidence type="ECO:0000256" key="3">
    <source>
        <dbReference type="ARBA" id="ARBA00022490"/>
    </source>
</evidence>
<feature type="compositionally biased region" description="Basic and acidic residues" evidence="9">
    <location>
        <begin position="433"/>
        <end position="457"/>
    </location>
</feature>
<keyword evidence="4" id="KW-0132">Cell division</keyword>
<dbReference type="Proteomes" id="UP000230750">
    <property type="component" value="Unassembled WGS sequence"/>
</dbReference>
<keyword evidence="7" id="KW-0131">Cell cycle</keyword>
<keyword evidence="6" id="KW-0539">Nucleus</keyword>
<feature type="region of interest" description="Disordered" evidence="9">
    <location>
        <begin position="429"/>
        <end position="498"/>
    </location>
</feature>
<evidence type="ECO:0000256" key="5">
    <source>
        <dbReference type="ARBA" id="ARBA00022776"/>
    </source>
</evidence>
<comment type="caution">
    <text evidence="10">The sequence shown here is derived from an EMBL/GenBank/DDBJ whole genome shotgun (WGS) entry which is preliminary data.</text>
</comment>
<evidence type="ECO:0000313" key="11">
    <source>
        <dbReference type="Proteomes" id="UP000230750"/>
    </source>
</evidence>
<evidence type="ECO:0000256" key="4">
    <source>
        <dbReference type="ARBA" id="ARBA00022618"/>
    </source>
</evidence>
<evidence type="ECO:0000256" key="7">
    <source>
        <dbReference type="ARBA" id="ARBA00023306"/>
    </source>
</evidence>
<comment type="subcellular location">
    <subcellularLocation>
        <location evidence="2">Cytoplasm</location>
    </subcellularLocation>
    <subcellularLocation>
        <location evidence="1">Nucleus</location>
    </subcellularLocation>
</comment>
<dbReference type="Pfam" id="PF10221">
    <property type="entry name" value="Mat89Bb"/>
    <property type="match status" value="2"/>
</dbReference>
<proteinExistence type="inferred from homology"/>
<dbReference type="GO" id="GO:0032039">
    <property type="term" value="C:integrator complex"/>
    <property type="evidence" value="ECO:0007669"/>
    <property type="project" value="TreeGrafter"/>
</dbReference>
<keyword evidence="5" id="KW-0498">Mitosis</keyword>
<dbReference type="PANTHER" id="PTHR12955">
    <property type="entry name" value="SARCOMA ANTIGEN NY-SAR-95-RELATED"/>
    <property type="match status" value="1"/>
</dbReference>
<protein>
    <recommendedName>
        <fullName evidence="12">Protein asunder</fullName>
    </recommendedName>
</protein>
<reference evidence="10 11" key="1">
    <citation type="journal article" date="2017" name="PLoS Biol.">
        <title>The sea cucumber genome provides insights into morphological evolution and visceral regeneration.</title>
        <authorList>
            <person name="Zhang X."/>
            <person name="Sun L."/>
            <person name="Yuan J."/>
            <person name="Sun Y."/>
            <person name="Gao Y."/>
            <person name="Zhang L."/>
            <person name="Li S."/>
            <person name="Dai H."/>
            <person name="Hamel J.F."/>
            <person name="Liu C."/>
            <person name="Yu Y."/>
            <person name="Liu S."/>
            <person name="Lin W."/>
            <person name="Guo K."/>
            <person name="Jin S."/>
            <person name="Xu P."/>
            <person name="Storey K.B."/>
            <person name="Huan P."/>
            <person name="Zhang T."/>
            <person name="Zhou Y."/>
            <person name="Zhang J."/>
            <person name="Lin C."/>
            <person name="Li X."/>
            <person name="Xing L."/>
            <person name="Huo D."/>
            <person name="Sun M."/>
            <person name="Wang L."/>
            <person name="Mercier A."/>
            <person name="Li F."/>
            <person name="Yang H."/>
            <person name="Xiang J."/>
        </authorList>
    </citation>
    <scope>NUCLEOTIDE SEQUENCE [LARGE SCALE GENOMIC DNA]</scope>
    <source>
        <strain evidence="10">Shaxun</strain>
        <tissue evidence="10">Muscle</tissue>
    </source>
</reference>
<dbReference type="AlphaFoldDB" id="A0A2G8KHE6"/>
<feature type="compositionally biased region" description="Polar residues" evidence="9">
    <location>
        <begin position="543"/>
        <end position="558"/>
    </location>
</feature>
<evidence type="ECO:0000256" key="6">
    <source>
        <dbReference type="ARBA" id="ARBA00023242"/>
    </source>
</evidence>
<dbReference type="EMBL" id="MRZV01000581">
    <property type="protein sequence ID" value="PIK47431.1"/>
    <property type="molecule type" value="Genomic_DNA"/>
</dbReference>
<evidence type="ECO:0000313" key="10">
    <source>
        <dbReference type="EMBL" id="PIK47431.1"/>
    </source>
</evidence>
<dbReference type="PANTHER" id="PTHR12955:SF1">
    <property type="entry name" value="INTEGRATOR COMPLEX SUBUNIT 13"/>
    <property type="match status" value="1"/>
</dbReference>
<dbReference type="InterPro" id="IPR019355">
    <property type="entry name" value="Cell_cycle_regulator_Mat89Bb"/>
</dbReference>
<evidence type="ECO:0000256" key="9">
    <source>
        <dbReference type="SAM" id="MobiDB-lite"/>
    </source>
</evidence>